<name>A0AA39YA44_9PEZI</name>
<organism evidence="4 5">
    <name type="scientific">Lasiodiplodia hormozganensis</name>
    <dbReference type="NCBI Taxonomy" id="869390"/>
    <lineage>
        <taxon>Eukaryota</taxon>
        <taxon>Fungi</taxon>
        <taxon>Dikarya</taxon>
        <taxon>Ascomycota</taxon>
        <taxon>Pezizomycotina</taxon>
        <taxon>Dothideomycetes</taxon>
        <taxon>Dothideomycetes incertae sedis</taxon>
        <taxon>Botryosphaeriales</taxon>
        <taxon>Botryosphaeriaceae</taxon>
        <taxon>Lasiodiplodia</taxon>
    </lineage>
</organism>
<evidence type="ECO:0000259" key="3">
    <source>
        <dbReference type="Pfam" id="PF07859"/>
    </source>
</evidence>
<evidence type="ECO:0000313" key="5">
    <source>
        <dbReference type="Proteomes" id="UP001175001"/>
    </source>
</evidence>
<dbReference type="PANTHER" id="PTHR48081:SF8">
    <property type="entry name" value="ALPHA_BETA HYDROLASE FOLD-3 DOMAIN-CONTAINING PROTEIN-RELATED"/>
    <property type="match status" value="1"/>
</dbReference>
<reference evidence="4" key="1">
    <citation type="submission" date="2023-06" db="EMBL/GenBank/DDBJ databases">
        <title>Multi-omics analyses reveal the molecular pathogenesis toolkit of Lasiodiplodia hormozganensis, a cross-kingdom pathogen.</title>
        <authorList>
            <person name="Felix C."/>
            <person name="Meneses R."/>
            <person name="Goncalves M.F.M."/>
            <person name="Tilleman L."/>
            <person name="Duarte A.S."/>
            <person name="Jorrin-Novo J.V."/>
            <person name="Van De Peer Y."/>
            <person name="Deforce D."/>
            <person name="Van Nieuwerburgh F."/>
            <person name="Esteves A.C."/>
            <person name="Alves A."/>
        </authorList>
    </citation>
    <scope>NUCLEOTIDE SEQUENCE</scope>
    <source>
        <strain evidence="4">CBS 339.90</strain>
    </source>
</reference>
<dbReference type="Pfam" id="PF07859">
    <property type="entry name" value="Abhydrolase_3"/>
    <property type="match status" value="1"/>
</dbReference>
<dbReference type="Gene3D" id="3.40.50.1820">
    <property type="entry name" value="alpha/beta hydrolase"/>
    <property type="match status" value="1"/>
</dbReference>
<dbReference type="GO" id="GO:0016787">
    <property type="term" value="F:hydrolase activity"/>
    <property type="evidence" value="ECO:0007669"/>
    <property type="project" value="UniProtKB-KW"/>
</dbReference>
<evidence type="ECO:0000313" key="4">
    <source>
        <dbReference type="EMBL" id="KAK0647295.1"/>
    </source>
</evidence>
<dbReference type="AlphaFoldDB" id="A0AA39YA44"/>
<dbReference type="PANTHER" id="PTHR48081">
    <property type="entry name" value="AB HYDROLASE SUPERFAMILY PROTEIN C4A8.06C"/>
    <property type="match status" value="1"/>
</dbReference>
<feature type="domain" description="Alpha/beta hydrolase fold-3" evidence="3">
    <location>
        <begin position="60"/>
        <end position="194"/>
    </location>
</feature>
<dbReference type="InterPro" id="IPR029058">
    <property type="entry name" value="AB_hydrolase_fold"/>
</dbReference>
<proteinExistence type="predicted"/>
<feature type="region of interest" description="Disordered" evidence="2">
    <location>
        <begin position="198"/>
        <end position="218"/>
    </location>
</feature>
<comment type="caution">
    <text evidence="4">The sequence shown here is derived from an EMBL/GenBank/DDBJ whole genome shotgun (WGS) entry which is preliminary data.</text>
</comment>
<evidence type="ECO:0000256" key="1">
    <source>
        <dbReference type="ARBA" id="ARBA00022801"/>
    </source>
</evidence>
<dbReference type="Proteomes" id="UP001175001">
    <property type="component" value="Unassembled WGS sequence"/>
</dbReference>
<evidence type="ECO:0000256" key="2">
    <source>
        <dbReference type="SAM" id="MobiDB-lite"/>
    </source>
</evidence>
<accession>A0AA39YA44</accession>
<sequence>MLRSSRLVLSARRCLAVPHTVQVECRSNGHVPLRILQRQQQPSPILLYLPPGPLLSGHSPLDQDDILHQLQQASGATVISIDYRLGPEHRYPTPVHDVLTAYDWVLEHLASQPQHCSPNRPHLARIGVCGELIGGSLATMLALTECQLASHRIVAAAVNNPVVDWIFPSDLQELQHDDAESENVSAWLEDLALSMGGGSVPRENKLKKNPATQPSSWDSYAHNPALPSSAIAHARSELFPNPDAYFDRFASPIHFFRTPGINYVVPVKTEDDLASEVPTEFNIMDSVELVLEERRRSHRIYPPTGLALRLPLLSVSVGEESVLLDQAEEFVRLMKRSVSRDFDSEDEANRRVGLRLRPGAGLWSGPFRGPNWEKEIGAIGAWFGRVLG</sequence>
<dbReference type="InterPro" id="IPR050300">
    <property type="entry name" value="GDXG_lipolytic_enzyme"/>
</dbReference>
<gene>
    <name evidence="4" type="primary">nlhH_1</name>
    <name evidence="4" type="ORF">DIS24_g7868</name>
</gene>
<dbReference type="InterPro" id="IPR013094">
    <property type="entry name" value="AB_hydrolase_3"/>
</dbReference>
<protein>
    <submittedName>
        <fullName evidence="4">Carboxylesterase NlhH</fullName>
    </submittedName>
</protein>
<keyword evidence="5" id="KW-1185">Reference proteome</keyword>
<keyword evidence="1" id="KW-0378">Hydrolase</keyword>
<dbReference type="EMBL" id="JAUJDW010000052">
    <property type="protein sequence ID" value="KAK0647295.1"/>
    <property type="molecule type" value="Genomic_DNA"/>
</dbReference>
<dbReference type="SUPFAM" id="SSF53474">
    <property type="entry name" value="alpha/beta-Hydrolases"/>
    <property type="match status" value="1"/>
</dbReference>